<dbReference type="GO" id="GO:0071897">
    <property type="term" value="P:DNA biosynthetic process"/>
    <property type="evidence" value="ECO:0007669"/>
    <property type="project" value="UniProtKB-ARBA"/>
</dbReference>
<name>A0A8J6LI10_TENMO</name>
<evidence type="ECO:0000259" key="2">
    <source>
        <dbReference type="PROSITE" id="PS50878"/>
    </source>
</evidence>
<dbReference type="SUPFAM" id="SSF52799">
    <property type="entry name" value="(Phosphotyrosine protein) phosphatases II"/>
    <property type="match status" value="2"/>
</dbReference>
<dbReference type="AlphaFoldDB" id="A0A8J6LI10"/>
<dbReference type="InterPro" id="IPR003595">
    <property type="entry name" value="Tyr_Pase_cat"/>
</dbReference>
<dbReference type="PROSITE" id="PS50878">
    <property type="entry name" value="RT_POL"/>
    <property type="match status" value="1"/>
</dbReference>
<dbReference type="PANTHER" id="PTHR33332">
    <property type="entry name" value="REVERSE TRANSCRIPTASE DOMAIN-CONTAINING PROTEIN"/>
    <property type="match status" value="1"/>
</dbReference>
<dbReference type="InterPro" id="IPR029021">
    <property type="entry name" value="Prot-tyrosine_phosphatase-like"/>
</dbReference>
<gene>
    <name evidence="3" type="ORF">GEV33_008480</name>
</gene>
<proteinExistence type="predicted"/>
<reference evidence="3" key="2">
    <citation type="submission" date="2021-08" db="EMBL/GenBank/DDBJ databases">
        <authorList>
            <person name="Eriksson T."/>
        </authorList>
    </citation>
    <scope>NUCLEOTIDE SEQUENCE</scope>
    <source>
        <strain evidence="3">Stoneville</strain>
        <tissue evidence="3">Whole head</tissue>
    </source>
</reference>
<feature type="domain" description="Reverse transcriptase" evidence="2">
    <location>
        <begin position="548"/>
        <end position="809"/>
    </location>
</feature>
<dbReference type="InterPro" id="IPR000477">
    <property type="entry name" value="RT_dom"/>
</dbReference>
<dbReference type="Pfam" id="PF00078">
    <property type="entry name" value="RVT_1"/>
    <property type="match status" value="1"/>
</dbReference>
<protein>
    <recommendedName>
        <fullName evidence="5">Reverse transcriptase domain-containing protein</fullName>
    </recommendedName>
</protein>
<reference evidence="3" key="1">
    <citation type="journal article" date="2020" name="J Insects Food Feed">
        <title>The yellow mealworm (Tenebrio molitor) genome: a resource for the emerging insects as food and feed industry.</title>
        <authorList>
            <person name="Eriksson T."/>
            <person name="Andere A."/>
            <person name="Kelstrup H."/>
            <person name="Emery V."/>
            <person name="Picard C."/>
        </authorList>
    </citation>
    <scope>NUCLEOTIDE SEQUENCE</scope>
    <source>
        <strain evidence="3">Stoneville</strain>
        <tissue evidence="3">Whole head</tissue>
    </source>
</reference>
<feature type="domain" description="Tyrosine-protein phosphatase" evidence="1">
    <location>
        <begin position="83"/>
        <end position="181"/>
    </location>
</feature>
<evidence type="ECO:0008006" key="5">
    <source>
        <dbReference type="Google" id="ProtNLM"/>
    </source>
</evidence>
<organism evidence="3 4">
    <name type="scientific">Tenebrio molitor</name>
    <name type="common">Yellow mealworm beetle</name>
    <dbReference type="NCBI Taxonomy" id="7067"/>
    <lineage>
        <taxon>Eukaryota</taxon>
        <taxon>Metazoa</taxon>
        <taxon>Ecdysozoa</taxon>
        <taxon>Arthropoda</taxon>
        <taxon>Hexapoda</taxon>
        <taxon>Insecta</taxon>
        <taxon>Pterygota</taxon>
        <taxon>Neoptera</taxon>
        <taxon>Endopterygota</taxon>
        <taxon>Coleoptera</taxon>
        <taxon>Polyphaga</taxon>
        <taxon>Cucujiformia</taxon>
        <taxon>Tenebrionidae</taxon>
        <taxon>Tenebrio</taxon>
    </lineage>
</organism>
<keyword evidence="4" id="KW-1185">Reference proteome</keyword>
<dbReference type="Pfam" id="PF00102">
    <property type="entry name" value="Y_phosphatase"/>
    <property type="match status" value="2"/>
</dbReference>
<dbReference type="InterPro" id="IPR000242">
    <property type="entry name" value="PTP_cat"/>
</dbReference>
<evidence type="ECO:0000313" key="3">
    <source>
        <dbReference type="EMBL" id="KAH0814311.1"/>
    </source>
</evidence>
<dbReference type="SMART" id="SM00404">
    <property type="entry name" value="PTPc_motif"/>
    <property type="match status" value="1"/>
</dbReference>
<dbReference type="GO" id="GO:0004725">
    <property type="term" value="F:protein tyrosine phosphatase activity"/>
    <property type="evidence" value="ECO:0007669"/>
    <property type="project" value="InterPro"/>
</dbReference>
<dbReference type="CDD" id="cd01650">
    <property type="entry name" value="RT_nLTR_like"/>
    <property type="match status" value="1"/>
</dbReference>
<dbReference type="Proteomes" id="UP000719412">
    <property type="component" value="Unassembled WGS sequence"/>
</dbReference>
<sequence length="845" mass="95941">MLDFVVVKYNLSNVKNFQAIIDIYSNDYENVKEDFLFNYLDIHNIGVYVVADVPEANEMGTFWEKLWTEKIEHIVLVDGGRQQKIDQLHFTSWRERDKRPLIYVSFFQQVSKMWHSPILVHSRIDLAGTGFVLLCDASIRTAKANGTIDVAGTFQKLIDSSVGLVVTSEDYQLAHLIILEYLLADDVSANLISMDFSVFPSEFGKCAKYLKKTLWLDQYSPKKRQNSIQSSVVTPLYVSYVSFEPFPRETTNLDTLGGNFVGTFECPNKFLVVEQPSSQTLEHFWTLVEKQNVTVILSLNKITSDNFWPTEEDPQMVLSEKFVLEHRRTQKINFYDWIQVRLIQNAFTKDIDIFSITNWTSKDVCPPSVSEFVQFYIETSNRKKTDLILVTCRRTGAEADYKTHRAFSNKLSTTIKEARTRYEASIANSKDTKHFHKHIRTQLSGPVGTPQVRDITGSVTDNSDVVADIFAGVFSKVFTKESRDRIPAVPGPPNSTFLSDIDFLETVVCEKIRKLRVSKSPGPDLITAKVLSNCAAELSVPLSVLMKQSFRSGVLPPDWRSAIVRPIFKKGDKFDAANYRPVSLTSLVVKAMESIIYDRVVRFLLDCDLIPLQQHGFLPGKSIQSNLLACLADWTREVDNGNSVDVLYLDFSKAFDRVPKRRLISKLQHLGISGNLLAWINAFLSERIFCVRVGESYSRPVRVHSGVPQGSVLGPLLFIAYTADLGCILRSPFAMYADDIKVYNISNQSMALEQDLLAIHDWSCDWLLPLNSDKCGVLHIGNTNPKHIYRINGKELDSFDNYRDLGVTVSFDLSWSNHILKITKKANSMLFLLNKVFRKTGYSIA</sequence>
<feature type="domain" description="Tyrosine-protein phosphatase" evidence="1">
    <location>
        <begin position="222"/>
        <end position="397"/>
    </location>
</feature>
<dbReference type="InterPro" id="IPR043502">
    <property type="entry name" value="DNA/RNA_pol_sf"/>
</dbReference>
<evidence type="ECO:0000313" key="4">
    <source>
        <dbReference type="Proteomes" id="UP000719412"/>
    </source>
</evidence>
<comment type="caution">
    <text evidence="3">The sequence shown here is derived from an EMBL/GenBank/DDBJ whole genome shotgun (WGS) entry which is preliminary data.</text>
</comment>
<dbReference type="EMBL" id="JABDTM020024410">
    <property type="protein sequence ID" value="KAH0814311.1"/>
    <property type="molecule type" value="Genomic_DNA"/>
</dbReference>
<evidence type="ECO:0000259" key="1">
    <source>
        <dbReference type="PROSITE" id="PS50055"/>
    </source>
</evidence>
<dbReference type="Gene3D" id="3.90.190.10">
    <property type="entry name" value="Protein tyrosine phosphatase superfamily"/>
    <property type="match status" value="2"/>
</dbReference>
<dbReference type="SUPFAM" id="SSF56672">
    <property type="entry name" value="DNA/RNA polymerases"/>
    <property type="match status" value="1"/>
</dbReference>
<accession>A0A8J6LI10</accession>
<dbReference type="PROSITE" id="PS50055">
    <property type="entry name" value="TYR_PHOSPHATASE_PTP"/>
    <property type="match status" value="2"/>
</dbReference>